<proteinExistence type="predicted"/>
<evidence type="ECO:0000256" key="1">
    <source>
        <dbReference type="SAM" id="Phobius"/>
    </source>
</evidence>
<dbReference type="Proteomes" id="UP000077868">
    <property type="component" value="Chromosome"/>
</dbReference>
<keyword evidence="1" id="KW-0472">Membrane</keyword>
<name>A0A1A9GLL4_9ACTN</name>
<keyword evidence="1" id="KW-1133">Transmembrane helix</keyword>
<evidence type="ECO:0000313" key="3">
    <source>
        <dbReference type="Proteomes" id="UP000077868"/>
    </source>
</evidence>
<feature type="transmembrane region" description="Helical" evidence="1">
    <location>
        <begin position="17"/>
        <end position="38"/>
    </location>
</feature>
<dbReference type="OrthoDB" id="3827115at2"/>
<organism evidence="2 3">
    <name type="scientific">Nocardioides dokdonensis FR1436</name>
    <dbReference type="NCBI Taxonomy" id="1300347"/>
    <lineage>
        <taxon>Bacteria</taxon>
        <taxon>Bacillati</taxon>
        <taxon>Actinomycetota</taxon>
        <taxon>Actinomycetes</taxon>
        <taxon>Propionibacteriales</taxon>
        <taxon>Nocardioidaceae</taxon>
        <taxon>Nocardioides</taxon>
    </lineage>
</organism>
<dbReference type="InterPro" id="IPR025339">
    <property type="entry name" value="DUF4245"/>
</dbReference>
<evidence type="ECO:0008006" key="4">
    <source>
        <dbReference type="Google" id="ProtNLM"/>
    </source>
</evidence>
<dbReference type="Pfam" id="PF14030">
    <property type="entry name" value="DUF4245"/>
    <property type="match status" value="1"/>
</dbReference>
<sequence length="191" mass="20223">MSQTGQPGRYTRSTNGFIGAMLILVVAVIGTVLIAGLFRSEPEYTPSNADYTEVVRAVQGEGVELVYPEALPSGWLVNNVSYEPGSPPTFALALLTEEKTYAGLQVEGEDVDDLVEVYVDEGATEGDPLVLQAGESSIATQWRTFTDEEGDTAYAAEVGRGARASTVLVYGSATPAELQALLRSLTTAPLS</sequence>
<dbReference type="STRING" id="1300347.I601_2065"/>
<dbReference type="RefSeq" id="WP_068109014.1">
    <property type="nucleotide sequence ID" value="NZ_CP015079.1"/>
</dbReference>
<dbReference type="EMBL" id="CP015079">
    <property type="protein sequence ID" value="ANH38493.1"/>
    <property type="molecule type" value="Genomic_DNA"/>
</dbReference>
<accession>A0A1A9GLL4</accession>
<protein>
    <recommendedName>
        <fullName evidence="4">DUF4245 domain-containing protein</fullName>
    </recommendedName>
</protein>
<keyword evidence="3" id="KW-1185">Reference proteome</keyword>
<reference evidence="2 3" key="1">
    <citation type="submission" date="2016-03" db="EMBL/GenBank/DDBJ databases">
        <title>Complete genome sequence of a soil Actinobacterium, Nocardioides dokdonensis FR1436.</title>
        <authorList>
            <person name="Kwon S.-K."/>
            <person name="Kim K."/>
            <person name="Kim J.F."/>
        </authorList>
    </citation>
    <scope>NUCLEOTIDE SEQUENCE [LARGE SCALE GENOMIC DNA]</scope>
    <source>
        <strain evidence="2 3">FR1436</strain>
    </source>
</reference>
<dbReference type="KEGG" id="ndk:I601_2065"/>
<dbReference type="AlphaFoldDB" id="A0A1A9GLL4"/>
<dbReference type="PATRIC" id="fig|1300347.3.peg.2064"/>
<keyword evidence="1" id="KW-0812">Transmembrane</keyword>
<gene>
    <name evidence="2" type="ORF">I601_2065</name>
</gene>
<evidence type="ECO:0000313" key="2">
    <source>
        <dbReference type="EMBL" id="ANH38493.1"/>
    </source>
</evidence>